<dbReference type="Pfam" id="PF18066">
    <property type="entry name" value="Phage_ABA_S"/>
    <property type="match status" value="1"/>
</dbReference>
<organism evidence="2 3">
    <name type="scientific">Brevibacillus laterosporus</name>
    <name type="common">Bacillus laterosporus</name>
    <dbReference type="NCBI Taxonomy" id="1465"/>
    <lineage>
        <taxon>Bacteria</taxon>
        <taxon>Bacillati</taxon>
        <taxon>Bacillota</taxon>
        <taxon>Bacilli</taxon>
        <taxon>Bacillales</taxon>
        <taxon>Paenibacillaceae</taxon>
        <taxon>Brevibacillus</taxon>
    </lineage>
</organism>
<dbReference type="InterPro" id="IPR041270">
    <property type="entry name" value="Phage_ABA_S"/>
</dbReference>
<evidence type="ECO:0000313" key="3">
    <source>
        <dbReference type="Proteomes" id="UP000319432"/>
    </source>
</evidence>
<sequence>MTEQQIVETLATEVMGWDIEDEKNFRFQGVLEVRDCLNHFEEWNPLQNIADAWQLVDKIGPFEYRKSPTLEGDYQHFAKFFYHGHWYSEEGATIQDAICRAVLKAYGIDLTHR</sequence>
<dbReference type="Gene3D" id="3.30.2120.10">
    <property type="entry name" value="Bacillus phage protein-like"/>
    <property type="match status" value="1"/>
</dbReference>
<dbReference type="Proteomes" id="UP000319432">
    <property type="component" value="Chromosome"/>
</dbReference>
<dbReference type="InterPro" id="IPR028985">
    <property type="entry name" value="Bacillus_phage_prot-like"/>
</dbReference>
<protein>
    <recommendedName>
        <fullName evidence="1">Phage ABA sandwich domain-containing protein</fullName>
    </recommendedName>
</protein>
<proteinExistence type="predicted"/>
<dbReference type="OrthoDB" id="2475218at2"/>
<reference evidence="2 3" key="1">
    <citation type="submission" date="2018-11" db="EMBL/GenBank/DDBJ databases">
        <title>Phylogenetic determinants of toxin gene distribution in genomes of Brevibacillus laterosporus.</title>
        <authorList>
            <person name="Glare T.R."/>
            <person name="Durrant A."/>
            <person name="Berry C."/>
            <person name="Palma L."/>
            <person name="Ormskirk M."/>
            <person name="Cox M.O."/>
        </authorList>
    </citation>
    <scope>NUCLEOTIDE SEQUENCE [LARGE SCALE GENOMIC DNA]</scope>
    <source>
        <strain evidence="2 3">1821L</strain>
    </source>
</reference>
<name>A0A518V9A5_BRELA</name>
<dbReference type="EMBL" id="CP033464">
    <property type="protein sequence ID" value="QDX93578.1"/>
    <property type="molecule type" value="Genomic_DNA"/>
</dbReference>
<keyword evidence="3" id="KW-1185">Reference proteome</keyword>
<gene>
    <name evidence="2" type="ORF">EEL30_15510</name>
</gene>
<accession>A0A518V9A5</accession>
<evidence type="ECO:0000313" key="2">
    <source>
        <dbReference type="EMBL" id="QDX93578.1"/>
    </source>
</evidence>
<dbReference type="AlphaFoldDB" id="A0A518V9A5"/>
<evidence type="ECO:0000259" key="1">
    <source>
        <dbReference type="Pfam" id="PF18066"/>
    </source>
</evidence>
<feature type="domain" description="Phage ABA sandwich" evidence="1">
    <location>
        <begin position="10"/>
        <end position="102"/>
    </location>
</feature>